<proteinExistence type="predicted"/>
<dbReference type="SUPFAM" id="SSF159888">
    <property type="entry name" value="YdhG-like"/>
    <property type="match status" value="1"/>
</dbReference>
<gene>
    <name evidence="2" type="ORF">A2846_00085</name>
</gene>
<dbReference type="Gene3D" id="3.90.1150.200">
    <property type="match status" value="1"/>
</dbReference>
<dbReference type="Pfam" id="PF08818">
    <property type="entry name" value="DUF1801"/>
    <property type="match status" value="1"/>
</dbReference>
<dbReference type="InterPro" id="IPR014922">
    <property type="entry name" value="YdhG-like"/>
</dbReference>
<evidence type="ECO:0000259" key="1">
    <source>
        <dbReference type="Pfam" id="PF08818"/>
    </source>
</evidence>
<dbReference type="AlphaFoldDB" id="A0A1F5P1M6"/>
<evidence type="ECO:0000313" key="3">
    <source>
        <dbReference type="Proteomes" id="UP000176339"/>
    </source>
</evidence>
<reference evidence="2 3" key="1">
    <citation type="journal article" date="2016" name="Nat. Commun.">
        <title>Thousands of microbial genomes shed light on interconnected biogeochemical processes in an aquifer system.</title>
        <authorList>
            <person name="Anantharaman K."/>
            <person name="Brown C.T."/>
            <person name="Hug L.A."/>
            <person name="Sharon I."/>
            <person name="Castelle C.J."/>
            <person name="Probst A.J."/>
            <person name="Thomas B.C."/>
            <person name="Singh A."/>
            <person name="Wilkins M.J."/>
            <person name="Karaoz U."/>
            <person name="Brodie E.L."/>
            <person name="Williams K.H."/>
            <person name="Hubbard S.S."/>
            <person name="Banfield J.F."/>
        </authorList>
    </citation>
    <scope>NUCLEOTIDE SEQUENCE [LARGE SCALE GENOMIC DNA]</scope>
</reference>
<dbReference type="Proteomes" id="UP000176339">
    <property type="component" value="Unassembled WGS sequence"/>
</dbReference>
<sequence>MFKKGKAKTVKEYFDALPAERRKPMNFLHKFILKVAPSLKPNFSYNMPGYGSFKFKNYKKEIIDWPTVALASQKNYISLYVCAVDKREYLAEKYKHELGKVSVGRSCIRFKKIEDLNLKTLEKVIKLAARKPGLVGAG</sequence>
<comment type="caution">
    <text evidence="2">The sequence shown here is derived from an EMBL/GenBank/DDBJ whole genome shotgun (WGS) entry which is preliminary data.</text>
</comment>
<protein>
    <recommendedName>
        <fullName evidence="1">YdhG-like domain-containing protein</fullName>
    </recommendedName>
</protein>
<dbReference type="EMBL" id="MFEN01000036">
    <property type="protein sequence ID" value="OGE83801.1"/>
    <property type="molecule type" value="Genomic_DNA"/>
</dbReference>
<name>A0A1F5P1M6_9BACT</name>
<feature type="domain" description="YdhG-like" evidence="1">
    <location>
        <begin position="21"/>
        <end position="128"/>
    </location>
</feature>
<evidence type="ECO:0000313" key="2">
    <source>
        <dbReference type="EMBL" id="OGE83801.1"/>
    </source>
</evidence>
<accession>A0A1F5P1M6</accession>
<organism evidence="2 3">
    <name type="scientific">Candidatus Doudnabacteria bacterium RIFCSPHIGHO2_01_FULL_49_9</name>
    <dbReference type="NCBI Taxonomy" id="1817827"/>
    <lineage>
        <taxon>Bacteria</taxon>
        <taxon>Candidatus Doudnaibacteriota</taxon>
    </lineage>
</organism>